<keyword evidence="1" id="KW-0472">Membrane</keyword>
<dbReference type="FunCoup" id="A0A2R6RDD8">
    <property type="interactions" value="986"/>
</dbReference>
<accession>A0A2R6RDD8</accession>
<evidence type="ECO:0000313" key="3">
    <source>
        <dbReference type="Proteomes" id="UP000241394"/>
    </source>
</evidence>
<dbReference type="Proteomes" id="UP000241394">
    <property type="component" value="Chromosome LG7"/>
</dbReference>
<keyword evidence="1" id="KW-1133">Transmembrane helix</keyword>
<evidence type="ECO:0000313" key="2">
    <source>
        <dbReference type="EMBL" id="PSS26580.1"/>
    </source>
</evidence>
<gene>
    <name evidence="2" type="ORF">CEY00_Acc07995</name>
</gene>
<dbReference type="PANTHER" id="PTHR34064">
    <property type="entry name" value="OS04G0672300 PROTEIN"/>
    <property type="match status" value="1"/>
</dbReference>
<dbReference type="OMA" id="QAKSPMC"/>
<dbReference type="Gramene" id="PSS26580">
    <property type="protein sequence ID" value="PSS26580"/>
    <property type="gene ID" value="CEY00_Acc07995"/>
</dbReference>
<dbReference type="PANTHER" id="PTHR34064:SF5">
    <property type="entry name" value="PROTEIN, PUTATIVE-RELATED"/>
    <property type="match status" value="1"/>
</dbReference>
<dbReference type="EMBL" id="NKQK01000007">
    <property type="protein sequence ID" value="PSS26580.1"/>
    <property type="molecule type" value="Genomic_DNA"/>
</dbReference>
<organism evidence="2 3">
    <name type="scientific">Actinidia chinensis var. chinensis</name>
    <name type="common">Chinese soft-hair kiwi</name>
    <dbReference type="NCBI Taxonomy" id="1590841"/>
    <lineage>
        <taxon>Eukaryota</taxon>
        <taxon>Viridiplantae</taxon>
        <taxon>Streptophyta</taxon>
        <taxon>Embryophyta</taxon>
        <taxon>Tracheophyta</taxon>
        <taxon>Spermatophyta</taxon>
        <taxon>Magnoliopsida</taxon>
        <taxon>eudicotyledons</taxon>
        <taxon>Gunneridae</taxon>
        <taxon>Pentapetalae</taxon>
        <taxon>asterids</taxon>
        <taxon>Ericales</taxon>
        <taxon>Actinidiaceae</taxon>
        <taxon>Actinidia</taxon>
    </lineage>
</organism>
<dbReference type="OrthoDB" id="1911818at2759"/>
<keyword evidence="1" id="KW-0812">Transmembrane</keyword>
<proteinExistence type="predicted"/>
<dbReference type="AlphaFoldDB" id="A0A2R6RDD8"/>
<feature type="transmembrane region" description="Helical" evidence="1">
    <location>
        <begin position="196"/>
        <end position="216"/>
    </location>
</feature>
<dbReference type="InParanoid" id="A0A2R6RDD8"/>
<name>A0A2R6RDD8_ACTCC</name>
<protein>
    <submittedName>
        <fullName evidence="2">TBCC domain-containing protein</fullName>
    </submittedName>
</protein>
<dbReference type="STRING" id="1590841.A0A2R6RDD8"/>
<sequence>MHHTNQIALFESRMSEAISVSPHSPSHFSPMAVNSCEEGQDDYSISVSPDEDTTNLQCESQLALIGHSEVPNTTNTQMCLGAEMNCQNHISLDMDNADAYFPCIVDMDIEKGNSGEPKTNDEAVEKLKIECPLTKALQRQISLQIGEKFMQLLMNDNFVLPKYTSRDKPMTEKVHETPNNRARKYKRSAAFSSRKVVLLFSVLSSMGTMILIYLTLRVRQIGDIRSIHV</sequence>
<keyword evidence="3" id="KW-1185">Reference proteome</keyword>
<reference evidence="3" key="2">
    <citation type="journal article" date="2018" name="BMC Genomics">
        <title>A manually annotated Actinidia chinensis var. chinensis (kiwifruit) genome highlights the challenges associated with draft genomes and gene prediction in plants.</title>
        <authorList>
            <person name="Pilkington S.M."/>
            <person name="Crowhurst R."/>
            <person name="Hilario E."/>
            <person name="Nardozza S."/>
            <person name="Fraser L."/>
            <person name="Peng Y."/>
            <person name="Gunaseelan K."/>
            <person name="Simpson R."/>
            <person name="Tahir J."/>
            <person name="Deroles S.C."/>
            <person name="Templeton K."/>
            <person name="Luo Z."/>
            <person name="Davy M."/>
            <person name="Cheng C."/>
            <person name="McNeilage M."/>
            <person name="Scaglione D."/>
            <person name="Liu Y."/>
            <person name="Zhang Q."/>
            <person name="Datson P."/>
            <person name="De Silva N."/>
            <person name="Gardiner S.E."/>
            <person name="Bassett H."/>
            <person name="Chagne D."/>
            <person name="McCallum J."/>
            <person name="Dzierzon H."/>
            <person name="Deng C."/>
            <person name="Wang Y.Y."/>
            <person name="Barron L."/>
            <person name="Manako K."/>
            <person name="Bowen J."/>
            <person name="Foster T.M."/>
            <person name="Erridge Z.A."/>
            <person name="Tiffin H."/>
            <person name="Waite C.N."/>
            <person name="Davies K.M."/>
            <person name="Grierson E.P."/>
            <person name="Laing W.A."/>
            <person name="Kirk R."/>
            <person name="Chen X."/>
            <person name="Wood M."/>
            <person name="Montefiori M."/>
            <person name="Brummell D.A."/>
            <person name="Schwinn K.E."/>
            <person name="Catanach A."/>
            <person name="Fullerton C."/>
            <person name="Li D."/>
            <person name="Meiyalaghan S."/>
            <person name="Nieuwenhuizen N."/>
            <person name="Read N."/>
            <person name="Prakash R."/>
            <person name="Hunter D."/>
            <person name="Zhang H."/>
            <person name="McKenzie M."/>
            <person name="Knabel M."/>
            <person name="Harris A."/>
            <person name="Allan A.C."/>
            <person name="Gleave A."/>
            <person name="Chen A."/>
            <person name="Janssen B.J."/>
            <person name="Plunkett B."/>
            <person name="Ampomah-Dwamena C."/>
            <person name="Voogd C."/>
            <person name="Leif D."/>
            <person name="Lafferty D."/>
            <person name="Souleyre E.J.F."/>
            <person name="Varkonyi-Gasic E."/>
            <person name="Gambi F."/>
            <person name="Hanley J."/>
            <person name="Yao J.L."/>
            <person name="Cheung J."/>
            <person name="David K.M."/>
            <person name="Warren B."/>
            <person name="Marsh K."/>
            <person name="Snowden K.C."/>
            <person name="Lin-Wang K."/>
            <person name="Brian L."/>
            <person name="Martinez-Sanchez M."/>
            <person name="Wang M."/>
            <person name="Ileperuma N."/>
            <person name="Macnee N."/>
            <person name="Campin R."/>
            <person name="McAtee P."/>
            <person name="Drummond R.S.M."/>
            <person name="Espley R.V."/>
            <person name="Ireland H.S."/>
            <person name="Wu R."/>
            <person name="Atkinson R.G."/>
            <person name="Karunairetnam S."/>
            <person name="Bulley S."/>
            <person name="Chunkath S."/>
            <person name="Hanley Z."/>
            <person name="Storey R."/>
            <person name="Thrimawithana A.H."/>
            <person name="Thomson S."/>
            <person name="David C."/>
            <person name="Testolin R."/>
            <person name="Huang H."/>
            <person name="Hellens R.P."/>
            <person name="Schaffer R.J."/>
        </authorList>
    </citation>
    <scope>NUCLEOTIDE SEQUENCE [LARGE SCALE GENOMIC DNA]</scope>
    <source>
        <strain evidence="3">cv. Red5</strain>
    </source>
</reference>
<evidence type="ECO:0000256" key="1">
    <source>
        <dbReference type="SAM" id="Phobius"/>
    </source>
</evidence>
<reference evidence="2 3" key="1">
    <citation type="submission" date="2017-07" db="EMBL/GenBank/DDBJ databases">
        <title>An improved, manually edited Actinidia chinensis var. chinensis (kiwifruit) genome highlights the challenges associated with draft genomes and gene prediction in plants.</title>
        <authorList>
            <person name="Pilkington S."/>
            <person name="Crowhurst R."/>
            <person name="Hilario E."/>
            <person name="Nardozza S."/>
            <person name="Fraser L."/>
            <person name="Peng Y."/>
            <person name="Gunaseelan K."/>
            <person name="Simpson R."/>
            <person name="Tahir J."/>
            <person name="Deroles S."/>
            <person name="Templeton K."/>
            <person name="Luo Z."/>
            <person name="Davy M."/>
            <person name="Cheng C."/>
            <person name="Mcneilage M."/>
            <person name="Scaglione D."/>
            <person name="Liu Y."/>
            <person name="Zhang Q."/>
            <person name="Datson P."/>
            <person name="De Silva N."/>
            <person name="Gardiner S."/>
            <person name="Bassett H."/>
            <person name="Chagne D."/>
            <person name="Mccallum J."/>
            <person name="Dzierzon H."/>
            <person name="Deng C."/>
            <person name="Wang Y.-Y."/>
            <person name="Barron N."/>
            <person name="Manako K."/>
            <person name="Bowen J."/>
            <person name="Foster T."/>
            <person name="Erridge Z."/>
            <person name="Tiffin H."/>
            <person name="Waite C."/>
            <person name="Davies K."/>
            <person name="Grierson E."/>
            <person name="Laing W."/>
            <person name="Kirk R."/>
            <person name="Chen X."/>
            <person name="Wood M."/>
            <person name="Montefiori M."/>
            <person name="Brummell D."/>
            <person name="Schwinn K."/>
            <person name="Catanach A."/>
            <person name="Fullerton C."/>
            <person name="Li D."/>
            <person name="Meiyalaghan S."/>
            <person name="Nieuwenhuizen N."/>
            <person name="Read N."/>
            <person name="Prakash R."/>
            <person name="Hunter D."/>
            <person name="Zhang H."/>
            <person name="Mckenzie M."/>
            <person name="Knabel M."/>
            <person name="Harris A."/>
            <person name="Allan A."/>
            <person name="Chen A."/>
            <person name="Janssen B."/>
            <person name="Plunkett B."/>
            <person name="Dwamena C."/>
            <person name="Voogd C."/>
            <person name="Leif D."/>
            <person name="Lafferty D."/>
            <person name="Souleyre E."/>
            <person name="Varkonyi-Gasic E."/>
            <person name="Gambi F."/>
            <person name="Hanley J."/>
            <person name="Yao J.-L."/>
            <person name="Cheung J."/>
            <person name="David K."/>
            <person name="Warren B."/>
            <person name="Marsh K."/>
            <person name="Snowden K."/>
            <person name="Lin-Wang K."/>
            <person name="Brian L."/>
            <person name="Martinez-Sanchez M."/>
            <person name="Wang M."/>
            <person name="Ileperuma N."/>
            <person name="Macnee N."/>
            <person name="Campin R."/>
            <person name="Mcatee P."/>
            <person name="Drummond R."/>
            <person name="Espley R."/>
            <person name="Ireland H."/>
            <person name="Wu R."/>
            <person name="Atkinson R."/>
            <person name="Karunairetnam S."/>
            <person name="Bulley S."/>
            <person name="Chunkath S."/>
            <person name="Hanley Z."/>
            <person name="Storey R."/>
            <person name="Thrimawithana A."/>
            <person name="Thomson S."/>
            <person name="David C."/>
            <person name="Testolin R."/>
        </authorList>
    </citation>
    <scope>NUCLEOTIDE SEQUENCE [LARGE SCALE GENOMIC DNA]</scope>
    <source>
        <strain evidence="3">cv. Red5</strain>
        <tissue evidence="2">Young leaf</tissue>
    </source>
</reference>
<comment type="caution">
    <text evidence="2">The sequence shown here is derived from an EMBL/GenBank/DDBJ whole genome shotgun (WGS) entry which is preliminary data.</text>
</comment>